<dbReference type="PANTHER" id="PTHR21580:SF28">
    <property type="entry name" value="BOREALIN N-TERMINAL DOMAIN-CONTAINING PROTEIN-RELATED"/>
    <property type="match status" value="1"/>
</dbReference>
<evidence type="ECO:0000313" key="3">
    <source>
        <dbReference type="Proteomes" id="UP000271974"/>
    </source>
</evidence>
<evidence type="ECO:0000256" key="1">
    <source>
        <dbReference type="SAM" id="MobiDB-lite"/>
    </source>
</evidence>
<proteinExistence type="predicted"/>
<feature type="region of interest" description="Disordered" evidence="1">
    <location>
        <begin position="1"/>
        <end position="23"/>
    </location>
</feature>
<protein>
    <recommendedName>
        <fullName evidence="4">Outer dense fiber protein 3</fullName>
    </recommendedName>
</protein>
<dbReference type="Pfam" id="PF07004">
    <property type="entry name" value="SHIPPO-rpt"/>
    <property type="match status" value="4"/>
</dbReference>
<keyword evidence="3" id="KW-1185">Reference proteome</keyword>
<feature type="compositionally biased region" description="Polar residues" evidence="1">
    <location>
        <begin position="13"/>
        <end position="23"/>
    </location>
</feature>
<evidence type="ECO:0008006" key="4">
    <source>
        <dbReference type="Google" id="ProtNLM"/>
    </source>
</evidence>
<dbReference type="InterPro" id="IPR051291">
    <property type="entry name" value="CIMAP"/>
</dbReference>
<dbReference type="PANTHER" id="PTHR21580">
    <property type="entry name" value="SHIPPO-1-RELATED"/>
    <property type="match status" value="1"/>
</dbReference>
<feature type="region of interest" description="Disordered" evidence="1">
    <location>
        <begin position="142"/>
        <end position="164"/>
    </location>
</feature>
<dbReference type="Proteomes" id="UP000271974">
    <property type="component" value="Unassembled WGS sequence"/>
</dbReference>
<gene>
    <name evidence="2" type="ORF">EGW08_011223</name>
</gene>
<reference evidence="2 3" key="1">
    <citation type="submission" date="2019-01" db="EMBL/GenBank/DDBJ databases">
        <title>A draft genome assembly of the solar-powered sea slug Elysia chlorotica.</title>
        <authorList>
            <person name="Cai H."/>
            <person name="Li Q."/>
            <person name="Fang X."/>
            <person name="Li J."/>
            <person name="Curtis N.E."/>
            <person name="Altenburger A."/>
            <person name="Shibata T."/>
            <person name="Feng M."/>
            <person name="Maeda T."/>
            <person name="Schwartz J.A."/>
            <person name="Shigenobu S."/>
            <person name="Lundholm N."/>
            <person name="Nishiyama T."/>
            <person name="Yang H."/>
            <person name="Hasebe M."/>
            <person name="Li S."/>
            <person name="Pierce S.K."/>
            <person name="Wang J."/>
        </authorList>
    </citation>
    <scope>NUCLEOTIDE SEQUENCE [LARGE SCALE GENOMIC DNA]</scope>
    <source>
        <strain evidence="2">EC2010</strain>
        <tissue evidence="2">Whole organism of an adult</tissue>
    </source>
</reference>
<dbReference type="EMBL" id="RQTK01000360">
    <property type="protein sequence ID" value="RUS81018.1"/>
    <property type="molecule type" value="Genomic_DNA"/>
</dbReference>
<dbReference type="InterPro" id="IPR010736">
    <property type="entry name" value="SHIPPO-rpt"/>
</dbReference>
<evidence type="ECO:0000313" key="2">
    <source>
        <dbReference type="EMBL" id="RUS81018.1"/>
    </source>
</evidence>
<sequence length="228" mass="24638">MPKTKGPAPNTYLLPNTLGTTRHDPTIQQAPGYSFGSRFSYHLATGPGPYYIPGGVSNRGINTKTGFSLHGRPKQSIWDNSVSSNPGPNFMGDNNVVFKSTPSYSFGAPFKSNYKSVGPGPNTYNPRRPFGASAKGALIGSRTKDTSGKEHAKRPGPAEYGNPYEQVTARGPAFSIGRRTKRPGNKLITPGPNAYNPPMDGSMTNSPRFSMGIKHHEDVLTVMNDKRH</sequence>
<feature type="region of interest" description="Disordered" evidence="1">
    <location>
        <begin position="177"/>
        <end position="199"/>
    </location>
</feature>
<dbReference type="AlphaFoldDB" id="A0A3S1B6K1"/>
<accession>A0A3S1B6K1</accession>
<dbReference type="OrthoDB" id="429991at2759"/>
<comment type="caution">
    <text evidence="2">The sequence shown here is derived from an EMBL/GenBank/DDBJ whole genome shotgun (WGS) entry which is preliminary data.</text>
</comment>
<name>A0A3S1B6K1_ELYCH</name>
<organism evidence="2 3">
    <name type="scientific">Elysia chlorotica</name>
    <name type="common">Eastern emerald elysia</name>
    <name type="synonym">Sea slug</name>
    <dbReference type="NCBI Taxonomy" id="188477"/>
    <lineage>
        <taxon>Eukaryota</taxon>
        <taxon>Metazoa</taxon>
        <taxon>Spiralia</taxon>
        <taxon>Lophotrochozoa</taxon>
        <taxon>Mollusca</taxon>
        <taxon>Gastropoda</taxon>
        <taxon>Heterobranchia</taxon>
        <taxon>Euthyneura</taxon>
        <taxon>Panpulmonata</taxon>
        <taxon>Sacoglossa</taxon>
        <taxon>Placobranchoidea</taxon>
        <taxon>Plakobranchidae</taxon>
        <taxon>Elysia</taxon>
    </lineage>
</organism>